<dbReference type="GO" id="GO:0004860">
    <property type="term" value="F:protein kinase inhibitor activity"/>
    <property type="evidence" value="ECO:0007669"/>
    <property type="project" value="UniProtKB-KW"/>
</dbReference>
<proteinExistence type="predicted"/>
<organism evidence="3 4">
    <name type="scientific">Coralloluteibacterium thermophilum</name>
    <dbReference type="NCBI Taxonomy" id="2707049"/>
    <lineage>
        <taxon>Bacteria</taxon>
        <taxon>Pseudomonadati</taxon>
        <taxon>Pseudomonadota</taxon>
        <taxon>Gammaproteobacteria</taxon>
        <taxon>Lysobacterales</taxon>
        <taxon>Lysobacteraceae</taxon>
        <taxon>Coralloluteibacterium</taxon>
    </lineage>
</organism>
<dbReference type="InterPro" id="IPR011042">
    <property type="entry name" value="6-blade_b-propeller_TolB-like"/>
</dbReference>
<keyword evidence="4" id="KW-1185">Reference proteome</keyword>
<dbReference type="PANTHER" id="PTHR33546">
    <property type="entry name" value="LARGE, MULTIFUNCTIONAL SECRETED PROTEIN-RELATED"/>
    <property type="match status" value="1"/>
</dbReference>
<dbReference type="SUPFAM" id="SSF50952">
    <property type="entry name" value="Soluble quinoprotein glucose dehydrogenase"/>
    <property type="match status" value="1"/>
</dbReference>
<evidence type="ECO:0000256" key="1">
    <source>
        <dbReference type="SAM" id="SignalP"/>
    </source>
</evidence>
<name>A0ABV9NRW0_9GAMM</name>
<evidence type="ECO:0000259" key="2">
    <source>
        <dbReference type="Pfam" id="PF07995"/>
    </source>
</evidence>
<accession>A0ABV9NRW0</accession>
<feature type="signal peptide" evidence="1">
    <location>
        <begin position="1"/>
        <end position="21"/>
    </location>
</feature>
<keyword evidence="1" id="KW-0732">Signal</keyword>
<dbReference type="InterPro" id="IPR036610">
    <property type="entry name" value="PEBP-like_sf"/>
</dbReference>
<dbReference type="Proteomes" id="UP001595892">
    <property type="component" value="Unassembled WGS sequence"/>
</dbReference>
<dbReference type="NCBIfam" id="TIGR00481">
    <property type="entry name" value="YbhB/YbcL family Raf kinase inhibitor-like protein"/>
    <property type="match status" value="1"/>
</dbReference>
<dbReference type="CDD" id="cd00865">
    <property type="entry name" value="PEBP_bact_arch"/>
    <property type="match status" value="1"/>
</dbReference>
<dbReference type="InterPro" id="IPR008914">
    <property type="entry name" value="PEBP"/>
</dbReference>
<reference evidence="4" key="1">
    <citation type="journal article" date="2019" name="Int. J. Syst. Evol. Microbiol.">
        <title>The Global Catalogue of Microorganisms (GCM) 10K type strain sequencing project: providing services to taxonomists for standard genome sequencing and annotation.</title>
        <authorList>
            <consortium name="The Broad Institute Genomics Platform"/>
            <consortium name="The Broad Institute Genome Sequencing Center for Infectious Disease"/>
            <person name="Wu L."/>
            <person name="Ma J."/>
        </authorList>
    </citation>
    <scope>NUCLEOTIDE SEQUENCE [LARGE SCALE GENOMIC DNA]</scope>
    <source>
        <strain evidence="4">CGMCC 1.13574</strain>
    </source>
</reference>
<comment type="caution">
    <text evidence="3">The sequence shown here is derived from an EMBL/GenBank/DDBJ whole genome shotgun (WGS) entry which is preliminary data.</text>
</comment>
<feature type="domain" description="Glucose/Sorbosone dehydrogenase" evidence="2">
    <location>
        <begin position="68"/>
        <end position="320"/>
    </location>
</feature>
<dbReference type="InterPro" id="IPR005247">
    <property type="entry name" value="YbhB_YbcL/LppC-like"/>
</dbReference>
<evidence type="ECO:0000313" key="3">
    <source>
        <dbReference type="EMBL" id="MFC4729698.1"/>
    </source>
</evidence>
<dbReference type="Gene3D" id="3.90.280.10">
    <property type="entry name" value="PEBP-like"/>
    <property type="match status" value="1"/>
</dbReference>
<keyword evidence="3" id="KW-0649">Protein kinase inhibitor</keyword>
<dbReference type="RefSeq" id="WP_377005812.1">
    <property type="nucleotide sequence ID" value="NZ_JBHSGG010000049.1"/>
</dbReference>
<feature type="chain" id="PRO_5045849514" evidence="1">
    <location>
        <begin position="22"/>
        <end position="598"/>
    </location>
</feature>
<dbReference type="Pfam" id="PF07995">
    <property type="entry name" value="GSDH"/>
    <property type="match status" value="1"/>
</dbReference>
<dbReference type="InterPro" id="IPR011041">
    <property type="entry name" value="Quinoprot_gluc/sorb_DH_b-prop"/>
</dbReference>
<dbReference type="InterPro" id="IPR012938">
    <property type="entry name" value="Glc/Sorbosone_DH"/>
</dbReference>
<protein>
    <submittedName>
        <fullName evidence="3">YbhB/YbcL family Raf kinase inhibitor-like protein</fullName>
    </submittedName>
</protein>
<evidence type="ECO:0000313" key="4">
    <source>
        <dbReference type="Proteomes" id="UP001595892"/>
    </source>
</evidence>
<dbReference type="EMBL" id="JBHSGG010000049">
    <property type="protein sequence ID" value="MFC4729698.1"/>
    <property type="molecule type" value="Genomic_DNA"/>
</dbReference>
<dbReference type="SUPFAM" id="SSF49777">
    <property type="entry name" value="PEBP-like"/>
    <property type="match status" value="1"/>
</dbReference>
<sequence>MPARRPLPALLLALAAGTVAAQQGDGTDARIAANVVKPDKVDPTPQRIARLQVPPGFTVEPFATGLRNPRILAVSPAGHVYVSRRDQGDVLLLKDEDGDGRADGTPIAVANRPGAHGLAIHDGRLYIATATELYAGEIQPDGTLGQLELLAGDFPDAGQHPNRTMAFGPDGWLYYSAGSTCNACNESNPENATLLRVSADGRQRSIFASGLRNMVGFGWHPATGELWGMDHNTDFLGDDEHPEELNRIEKGKRYGWPHVGGSGTITPWTTPDGGITKEQWRDMSEPMVMGYTAHAAPMQMVFYPGGNFPEEYTGDAFVAMRGSWNRRPPSGYEIVRIRFERGEPQAIEPFVTGFLTDGGRTHFARPVGLAVAPDGALLMSDDGNGSIYRIRYEAGGRQAGSLSPPATAMQAQAQRGSGVPLASEREETAMRGDGGATIQVSSHDFQPDGPLHQRFSEYAEGVSPALAWTPVEGARSYMLIMEDPDARSVTPYVHWVAWNIPAHVTRLPQGLQEQERLTEPEGMLQGATSRGMPGYYGPRPPVGDLPHRYHFQVFALDVERLDAPPGADRDTVLAAAAGHVIAKGTLVGTYQQTVEPPL</sequence>
<dbReference type="Gene3D" id="2.120.10.30">
    <property type="entry name" value="TolB, C-terminal domain"/>
    <property type="match status" value="1"/>
</dbReference>
<dbReference type="Pfam" id="PF01161">
    <property type="entry name" value="PBP"/>
    <property type="match status" value="1"/>
</dbReference>
<gene>
    <name evidence="3" type="ORF">ACFO3Q_16130</name>
</gene>
<dbReference type="PANTHER" id="PTHR33546:SF1">
    <property type="entry name" value="LARGE, MULTIFUNCTIONAL SECRETED PROTEIN"/>
    <property type="match status" value="1"/>
</dbReference>